<keyword evidence="6" id="KW-0732">Signal</keyword>
<feature type="active site" description="Charge relay system" evidence="5">
    <location>
        <position position="285"/>
    </location>
</feature>
<gene>
    <name evidence="8" type="ORF">FA047_16840</name>
</gene>
<dbReference type="InterPro" id="IPR015500">
    <property type="entry name" value="Peptidase_S8_subtilisin-rel"/>
</dbReference>
<dbReference type="PRINTS" id="PR00723">
    <property type="entry name" value="SUBTILISIN"/>
</dbReference>
<evidence type="ECO:0000256" key="5">
    <source>
        <dbReference type="PROSITE-ProRule" id="PRU01240"/>
    </source>
</evidence>
<dbReference type="PROSITE" id="PS00138">
    <property type="entry name" value="SUBTILASE_SER"/>
    <property type="match status" value="1"/>
</dbReference>
<evidence type="ECO:0000256" key="4">
    <source>
        <dbReference type="ARBA" id="ARBA00022825"/>
    </source>
</evidence>
<evidence type="ECO:0000256" key="6">
    <source>
        <dbReference type="SAM" id="SignalP"/>
    </source>
</evidence>
<dbReference type="PROSITE" id="PS51892">
    <property type="entry name" value="SUBTILASE"/>
    <property type="match status" value="1"/>
</dbReference>
<dbReference type="PANTHER" id="PTHR43399">
    <property type="entry name" value="SUBTILISIN-RELATED"/>
    <property type="match status" value="1"/>
</dbReference>
<dbReference type="InterPro" id="IPR051048">
    <property type="entry name" value="Peptidase_S8/S53_subtilisin"/>
</dbReference>
<dbReference type="InterPro" id="IPR036852">
    <property type="entry name" value="Peptidase_S8/S53_dom_sf"/>
</dbReference>
<organism evidence="8 9">
    <name type="scientific">Pedobacter frigoris</name>
    <dbReference type="NCBI Taxonomy" id="2571272"/>
    <lineage>
        <taxon>Bacteria</taxon>
        <taxon>Pseudomonadati</taxon>
        <taxon>Bacteroidota</taxon>
        <taxon>Sphingobacteriia</taxon>
        <taxon>Sphingobacteriales</taxon>
        <taxon>Sphingobacteriaceae</taxon>
        <taxon>Pedobacter</taxon>
    </lineage>
</organism>
<keyword evidence="3 5" id="KW-0378">Hydrolase</keyword>
<evidence type="ECO:0000256" key="3">
    <source>
        <dbReference type="ARBA" id="ARBA00022801"/>
    </source>
</evidence>
<name>A0A4V5NYV7_9SPHI</name>
<dbReference type="RefSeq" id="WP_136837253.1">
    <property type="nucleotide sequence ID" value="NZ_SWBQ01000005.1"/>
</dbReference>
<evidence type="ECO:0000256" key="2">
    <source>
        <dbReference type="ARBA" id="ARBA00022670"/>
    </source>
</evidence>
<evidence type="ECO:0000259" key="7">
    <source>
        <dbReference type="Pfam" id="PF00082"/>
    </source>
</evidence>
<proteinExistence type="inferred from homology"/>
<dbReference type="AlphaFoldDB" id="A0A4V5NYV7"/>
<feature type="signal peptide" evidence="6">
    <location>
        <begin position="1"/>
        <end position="28"/>
    </location>
</feature>
<comment type="caution">
    <text evidence="8">The sequence shown here is derived from an EMBL/GenBank/DDBJ whole genome shotgun (WGS) entry which is preliminary data.</text>
</comment>
<dbReference type="GO" id="GO:0004252">
    <property type="term" value="F:serine-type endopeptidase activity"/>
    <property type="evidence" value="ECO:0007669"/>
    <property type="project" value="UniProtKB-UniRule"/>
</dbReference>
<keyword evidence="4 5" id="KW-0720">Serine protease</keyword>
<evidence type="ECO:0000313" key="8">
    <source>
        <dbReference type="EMBL" id="TKC04260.1"/>
    </source>
</evidence>
<dbReference type="SUPFAM" id="SSF52743">
    <property type="entry name" value="Subtilisin-like"/>
    <property type="match status" value="1"/>
</dbReference>
<accession>A0A4V5NYV7</accession>
<protein>
    <submittedName>
        <fullName evidence="8">Peptidase S8</fullName>
    </submittedName>
</protein>
<dbReference type="InterPro" id="IPR023828">
    <property type="entry name" value="Peptidase_S8_Ser-AS"/>
</dbReference>
<keyword evidence="2 5" id="KW-0645">Protease</keyword>
<dbReference type="OrthoDB" id="9798386at2"/>
<dbReference type="CDD" id="cd07483">
    <property type="entry name" value="Peptidases_S8_Subtilisin_Novo-like"/>
    <property type="match status" value="1"/>
</dbReference>
<dbReference type="InterPro" id="IPR000209">
    <property type="entry name" value="Peptidase_S8/S53_dom"/>
</dbReference>
<keyword evidence="9" id="KW-1185">Reference proteome</keyword>
<feature type="chain" id="PRO_5020223118" evidence="6">
    <location>
        <begin position="29"/>
        <end position="533"/>
    </location>
</feature>
<feature type="active site" description="Charge relay system" evidence="5">
    <location>
        <position position="454"/>
    </location>
</feature>
<dbReference type="PROSITE" id="PS00137">
    <property type="entry name" value="SUBTILASE_HIS"/>
    <property type="match status" value="1"/>
</dbReference>
<dbReference type="GO" id="GO:0006508">
    <property type="term" value="P:proteolysis"/>
    <property type="evidence" value="ECO:0007669"/>
    <property type="project" value="UniProtKB-KW"/>
</dbReference>
<dbReference type="InterPro" id="IPR022398">
    <property type="entry name" value="Peptidase_S8_His-AS"/>
</dbReference>
<feature type="domain" description="Peptidase S8/S53" evidence="7">
    <location>
        <begin position="64"/>
        <end position="489"/>
    </location>
</feature>
<dbReference type="InterPro" id="IPR034080">
    <property type="entry name" value="Protease_P7-like_dom"/>
</dbReference>
<dbReference type="Pfam" id="PF00082">
    <property type="entry name" value="Peptidase_S8"/>
    <property type="match status" value="1"/>
</dbReference>
<sequence>MIKINVNILRCRVLGISLLTALPFISLAQKPNWQNLDLKADTTFGISTEKAYNELLKGKKSTPVIVAVLDGGVDINHEDLKSIVWVNKREKASNGKDDDKNGYIDDVNGWNFLGSAKGSVNHETLELTRLIRRDNVRFANADATSVAPADLAAFEAYKKNKVEFDKELAEARIGLERFGGFKIAVDNVVKKIGKENPSTEDFKAFTPTGQMEANIQRIMVQQLKDVSFKEFYDTQITPGYDHFKSQIDYNLNLDYDPRSIVGDDPNNVKEKFYGNNDVAGPDAQHGSHVAGIIAAVRTNDLGIRGVADNVLIMGVRSTPNGDERDKDVANSIRYAVDNGAKVINMSFGKSYSWDKNVVDEAVKYAVSKDVLLIHAAGNDNKDLEVKANYPNPDYLSGGAATAWLTVGASGWENDGSIKASFSNYGKTKVDVFAPGVNINSTVPGSKYEKLDGTSMAAPVVAGLAGLIRSYYPKLTALQIKEIIMKSVVKVEQSVVIKDEEDNSKTVPFSDLCITGGIVNAYNAFKLAAEYKNK</sequence>
<dbReference type="Gene3D" id="3.40.50.200">
    <property type="entry name" value="Peptidase S8/S53 domain"/>
    <property type="match status" value="2"/>
</dbReference>
<comment type="similarity">
    <text evidence="1 5">Belongs to the peptidase S8 family.</text>
</comment>
<dbReference type="Proteomes" id="UP000307244">
    <property type="component" value="Unassembled WGS sequence"/>
</dbReference>
<reference evidence="8 9" key="1">
    <citation type="submission" date="2019-04" db="EMBL/GenBank/DDBJ databases">
        <title>Pedobacter sp. RP-3-15 sp. nov., isolated from Arctic soil.</title>
        <authorList>
            <person name="Dahal R.H."/>
            <person name="Kim D.-U."/>
        </authorList>
    </citation>
    <scope>NUCLEOTIDE SEQUENCE [LARGE SCALE GENOMIC DNA]</scope>
    <source>
        <strain evidence="8 9">RP-3-15</strain>
    </source>
</reference>
<evidence type="ECO:0000313" key="9">
    <source>
        <dbReference type="Proteomes" id="UP000307244"/>
    </source>
</evidence>
<dbReference type="PANTHER" id="PTHR43399:SF4">
    <property type="entry name" value="CELL WALL-ASSOCIATED PROTEASE"/>
    <property type="match status" value="1"/>
</dbReference>
<evidence type="ECO:0000256" key="1">
    <source>
        <dbReference type="ARBA" id="ARBA00011073"/>
    </source>
</evidence>
<feature type="active site" description="Charge relay system" evidence="5">
    <location>
        <position position="70"/>
    </location>
</feature>
<dbReference type="EMBL" id="SWBQ01000005">
    <property type="protein sequence ID" value="TKC04260.1"/>
    <property type="molecule type" value="Genomic_DNA"/>
</dbReference>